<sequence>MSTHSAAPRTGRFYTTARRHPWVLGKVADFKIPLGPYTPAQIAVAAVGGLLLIETVTWWSWLGPLPLAAWLVAIWAVRRPKFAARAPLPAAVGWMTLLAQPAAGRIGGRTARDRAPRLVRGGFLIEDLGADDVASDRTAAAGSALPRADRPPRPVRRPRTPTAPRARRPRAAARPAPVTRARVASPAQRLLAQAAARQNEGVWL</sequence>
<dbReference type="OrthoDB" id="5181251at2"/>
<name>A0A387HBF5_9ACTN</name>
<gene>
    <name evidence="3" type="ORF">DWB77_00075</name>
</gene>
<evidence type="ECO:0000313" key="3">
    <source>
        <dbReference type="EMBL" id="AYG77968.1"/>
    </source>
</evidence>
<evidence type="ECO:0000256" key="1">
    <source>
        <dbReference type="SAM" id="MobiDB-lite"/>
    </source>
</evidence>
<keyword evidence="4" id="KW-1185">Reference proteome</keyword>
<evidence type="ECO:0000313" key="4">
    <source>
        <dbReference type="Proteomes" id="UP000271554"/>
    </source>
</evidence>
<protein>
    <submittedName>
        <fullName evidence="3">Uncharacterized protein</fullName>
    </submittedName>
</protein>
<dbReference type="Proteomes" id="UP000271554">
    <property type="component" value="Chromosome"/>
</dbReference>
<keyword evidence="2" id="KW-1133">Transmembrane helix</keyword>
<keyword evidence="2" id="KW-0472">Membrane</keyword>
<organism evidence="3 4">
    <name type="scientific">Streptomyces hundungensis</name>
    <dbReference type="NCBI Taxonomy" id="1077946"/>
    <lineage>
        <taxon>Bacteria</taxon>
        <taxon>Bacillati</taxon>
        <taxon>Actinomycetota</taxon>
        <taxon>Actinomycetes</taxon>
        <taxon>Kitasatosporales</taxon>
        <taxon>Streptomycetaceae</taxon>
        <taxon>Streptomyces</taxon>
    </lineage>
</organism>
<dbReference type="KEGG" id="shun:DWB77_00075"/>
<evidence type="ECO:0000256" key="2">
    <source>
        <dbReference type="SAM" id="Phobius"/>
    </source>
</evidence>
<keyword evidence="2" id="KW-0812">Transmembrane</keyword>
<dbReference type="RefSeq" id="WP_120719361.1">
    <property type="nucleotide sequence ID" value="NZ_CP032698.1"/>
</dbReference>
<feature type="transmembrane region" description="Helical" evidence="2">
    <location>
        <begin position="58"/>
        <end position="77"/>
    </location>
</feature>
<dbReference type="EMBL" id="CP032698">
    <property type="protein sequence ID" value="AYG77968.1"/>
    <property type="molecule type" value="Genomic_DNA"/>
</dbReference>
<feature type="compositionally biased region" description="Low complexity" evidence="1">
    <location>
        <begin position="172"/>
        <end position="185"/>
    </location>
</feature>
<accession>A0A387HBF5</accession>
<feature type="compositionally biased region" description="Basic residues" evidence="1">
    <location>
        <begin position="153"/>
        <end position="171"/>
    </location>
</feature>
<dbReference type="AlphaFoldDB" id="A0A387HBF5"/>
<feature type="region of interest" description="Disordered" evidence="1">
    <location>
        <begin position="139"/>
        <end position="185"/>
    </location>
</feature>
<proteinExistence type="predicted"/>
<reference evidence="3 4" key="1">
    <citation type="submission" date="2018-10" db="EMBL/GenBank/DDBJ databases">
        <title>Relationship between Morphology and Antimicrobial Activity in Streptomyces.</title>
        <authorList>
            <person name="Kang H.J."/>
            <person name="Kim S.B."/>
        </authorList>
    </citation>
    <scope>NUCLEOTIDE SEQUENCE [LARGE SCALE GENOMIC DNA]</scope>
    <source>
        <strain evidence="3 4">BH38</strain>
    </source>
</reference>